<evidence type="ECO:0000313" key="2">
    <source>
        <dbReference type="EMBL" id="EPB85442.1"/>
    </source>
</evidence>
<name>S2JAK8_MUCC1</name>
<accession>S2JAK8</accession>
<keyword evidence="1" id="KW-1133">Transmembrane helix</keyword>
<proteinExistence type="predicted"/>
<keyword evidence="3" id="KW-1185">Reference proteome</keyword>
<dbReference type="Proteomes" id="UP000014254">
    <property type="component" value="Unassembled WGS sequence"/>
</dbReference>
<dbReference type="AlphaFoldDB" id="S2JAK8"/>
<evidence type="ECO:0000313" key="3">
    <source>
        <dbReference type="Proteomes" id="UP000014254"/>
    </source>
</evidence>
<feature type="transmembrane region" description="Helical" evidence="1">
    <location>
        <begin position="54"/>
        <end position="74"/>
    </location>
</feature>
<gene>
    <name evidence="2" type="ORF">HMPREF1544_07813</name>
</gene>
<dbReference type="InParanoid" id="S2JAK8"/>
<dbReference type="OrthoDB" id="2555434at2759"/>
<sequence>MGLLILKVFTIEFYHIALVFFSFGISMLLIAYMRHRQFKHIFNPNIPVKTSSNMVVLTFSSGLVTFLVLFLLIFRLDS</sequence>
<reference evidence="3" key="1">
    <citation type="submission" date="2013-05" db="EMBL/GenBank/DDBJ databases">
        <title>The Genome sequence of Mucor circinelloides f. circinelloides 1006PhL.</title>
        <authorList>
            <consortium name="The Broad Institute Genomics Platform"/>
            <person name="Cuomo C."/>
            <person name="Earl A."/>
            <person name="Findley K."/>
            <person name="Lee S.C."/>
            <person name="Walker B."/>
            <person name="Young S."/>
            <person name="Zeng Q."/>
            <person name="Gargeya S."/>
            <person name="Fitzgerald M."/>
            <person name="Haas B."/>
            <person name="Abouelleil A."/>
            <person name="Allen A.W."/>
            <person name="Alvarado L."/>
            <person name="Arachchi H.M."/>
            <person name="Berlin A.M."/>
            <person name="Chapman S.B."/>
            <person name="Gainer-Dewar J."/>
            <person name="Goldberg J."/>
            <person name="Griggs A."/>
            <person name="Gujja S."/>
            <person name="Hansen M."/>
            <person name="Howarth C."/>
            <person name="Imamovic A."/>
            <person name="Ireland A."/>
            <person name="Larimer J."/>
            <person name="McCowan C."/>
            <person name="Murphy C."/>
            <person name="Pearson M."/>
            <person name="Poon T.W."/>
            <person name="Priest M."/>
            <person name="Roberts A."/>
            <person name="Saif S."/>
            <person name="Shea T."/>
            <person name="Sisk P."/>
            <person name="Sykes S."/>
            <person name="Wortman J."/>
            <person name="Nusbaum C."/>
            <person name="Birren B."/>
        </authorList>
    </citation>
    <scope>NUCLEOTIDE SEQUENCE [LARGE SCALE GENOMIC DNA]</scope>
    <source>
        <strain evidence="3">1006PhL</strain>
    </source>
</reference>
<dbReference type="EMBL" id="KE124012">
    <property type="protein sequence ID" value="EPB85442.1"/>
    <property type="molecule type" value="Genomic_DNA"/>
</dbReference>
<dbReference type="VEuPathDB" id="FungiDB:HMPREF1544_07813"/>
<keyword evidence="1" id="KW-0472">Membrane</keyword>
<organism evidence="2 3">
    <name type="scientific">Mucor circinelloides f. circinelloides (strain 1006PhL)</name>
    <name type="common">Mucormycosis agent</name>
    <name type="synonym">Calyptromyces circinelloides</name>
    <dbReference type="NCBI Taxonomy" id="1220926"/>
    <lineage>
        <taxon>Eukaryota</taxon>
        <taxon>Fungi</taxon>
        <taxon>Fungi incertae sedis</taxon>
        <taxon>Mucoromycota</taxon>
        <taxon>Mucoromycotina</taxon>
        <taxon>Mucoromycetes</taxon>
        <taxon>Mucorales</taxon>
        <taxon>Mucorineae</taxon>
        <taxon>Mucoraceae</taxon>
        <taxon>Mucor</taxon>
    </lineage>
</organism>
<keyword evidence="1" id="KW-0812">Transmembrane</keyword>
<evidence type="ECO:0000256" key="1">
    <source>
        <dbReference type="SAM" id="Phobius"/>
    </source>
</evidence>
<protein>
    <submittedName>
        <fullName evidence="2">Uncharacterized protein</fullName>
    </submittedName>
</protein>
<feature type="transmembrane region" description="Helical" evidence="1">
    <location>
        <begin position="13"/>
        <end position="33"/>
    </location>
</feature>